<dbReference type="Gene3D" id="1.10.287.110">
    <property type="entry name" value="DnaJ domain"/>
    <property type="match status" value="1"/>
</dbReference>
<dbReference type="GO" id="GO:0005634">
    <property type="term" value="C:nucleus"/>
    <property type="evidence" value="ECO:0007669"/>
    <property type="project" value="EnsemblPlants"/>
</dbReference>
<evidence type="ECO:0000313" key="3">
    <source>
        <dbReference type="EMBL" id="WOH07643.1"/>
    </source>
</evidence>
<dbReference type="PROSITE" id="PS00636">
    <property type="entry name" value="DNAJ_1"/>
    <property type="match status" value="1"/>
</dbReference>
<dbReference type="PROSITE" id="PS50076">
    <property type="entry name" value="DNAJ_2"/>
    <property type="match status" value="1"/>
</dbReference>
<dbReference type="EMBL" id="CP093349">
    <property type="protein sequence ID" value="WOH07643.1"/>
    <property type="molecule type" value="Genomic_DNA"/>
</dbReference>
<dbReference type="Proteomes" id="UP000077755">
    <property type="component" value="Chromosome 7"/>
</dbReference>
<name>A0A161ZI08_DAUCS</name>
<reference evidence="3" key="2">
    <citation type="submission" date="2022-03" db="EMBL/GenBank/DDBJ databases">
        <title>Draft title - Genomic analysis of global carrot germplasm unveils the trajectory of domestication and the origin of high carotenoid orange carrot.</title>
        <authorList>
            <person name="Iorizzo M."/>
            <person name="Ellison S."/>
            <person name="Senalik D."/>
            <person name="Macko-Podgorni A."/>
            <person name="Grzebelus D."/>
            <person name="Bostan H."/>
            <person name="Rolling W."/>
            <person name="Curaba J."/>
            <person name="Simon P."/>
        </authorList>
    </citation>
    <scope>NUCLEOTIDE SEQUENCE</scope>
    <source>
        <tissue evidence="3">Leaf</tissue>
    </source>
</reference>
<proteinExistence type="predicted"/>
<dbReference type="EMBL" id="LNRQ01000007">
    <property type="protein sequence ID" value="KZM86472.1"/>
    <property type="molecule type" value="Genomic_DNA"/>
</dbReference>
<evidence type="ECO:0000259" key="1">
    <source>
        <dbReference type="PROSITE" id="PS50076"/>
    </source>
</evidence>
<sequence>MERSDKLVPENYYSVLGLCSDSSAQDIRRAYRKLAMQWHPDKWSKSPELCGVAKRKFQQIQEAYSVLSDSKKRKMYDAGLYDPDDEVDEGFADFVEEMASLIHKTRREERQYSMEELQSMFWDMAQSFEIPDLSTSSQEEASWFNNPQKQTFGYESSQWFCWQSPMDDTRTAKRPRAT</sequence>
<reference evidence="2" key="1">
    <citation type="journal article" date="2016" name="Nat. Genet.">
        <title>A high-quality carrot genome assembly provides new insights into carotenoid accumulation and asterid genome evolution.</title>
        <authorList>
            <person name="Iorizzo M."/>
            <person name="Ellison S."/>
            <person name="Senalik D."/>
            <person name="Zeng P."/>
            <person name="Satapoomin P."/>
            <person name="Huang J."/>
            <person name="Bowman M."/>
            <person name="Iovene M."/>
            <person name="Sanseverino W."/>
            <person name="Cavagnaro P."/>
            <person name="Yildiz M."/>
            <person name="Macko-Podgorni A."/>
            <person name="Moranska E."/>
            <person name="Grzebelus E."/>
            <person name="Grzebelus D."/>
            <person name="Ashrafi H."/>
            <person name="Zheng Z."/>
            <person name="Cheng S."/>
            <person name="Spooner D."/>
            <person name="Van Deynze A."/>
            <person name="Simon P."/>
        </authorList>
    </citation>
    <scope>NUCLEOTIDE SEQUENCE [LARGE SCALE GENOMIC DNA]</scope>
    <source>
        <tissue evidence="2">Leaf</tissue>
    </source>
</reference>
<dbReference type="InterPro" id="IPR001623">
    <property type="entry name" value="DnaJ_domain"/>
</dbReference>
<dbReference type="GO" id="GO:0005737">
    <property type="term" value="C:cytoplasm"/>
    <property type="evidence" value="ECO:0007669"/>
    <property type="project" value="EnsemblPlants"/>
</dbReference>
<dbReference type="KEGG" id="dcr:108194325"/>
<dbReference type="Gramene" id="KZM86472">
    <property type="protein sequence ID" value="KZM86472"/>
    <property type="gene ID" value="DCAR_023606"/>
</dbReference>
<dbReference type="PANTHER" id="PTHR44743:SF10">
    <property type="entry name" value="J DOMAIN-CONTAINING PROTEIN"/>
    <property type="match status" value="1"/>
</dbReference>
<keyword evidence="4" id="KW-1185">Reference proteome</keyword>
<dbReference type="AlphaFoldDB" id="A0A161ZI08"/>
<protein>
    <recommendedName>
        <fullName evidence="1">J domain-containing protein</fullName>
    </recommendedName>
</protein>
<feature type="domain" description="J" evidence="1">
    <location>
        <begin position="11"/>
        <end position="80"/>
    </location>
</feature>
<dbReference type="OMA" id="MFTEMAK"/>
<dbReference type="PANTHER" id="PTHR44743">
    <property type="entry name" value="PUTATIVE, EXPRESSED-RELATED"/>
    <property type="match status" value="1"/>
</dbReference>
<dbReference type="SUPFAM" id="SSF46565">
    <property type="entry name" value="Chaperone J-domain"/>
    <property type="match status" value="1"/>
</dbReference>
<accession>A0A161ZI08</accession>
<organism evidence="2">
    <name type="scientific">Daucus carota subsp. sativus</name>
    <name type="common">Carrot</name>
    <dbReference type="NCBI Taxonomy" id="79200"/>
    <lineage>
        <taxon>Eukaryota</taxon>
        <taxon>Viridiplantae</taxon>
        <taxon>Streptophyta</taxon>
        <taxon>Embryophyta</taxon>
        <taxon>Tracheophyta</taxon>
        <taxon>Spermatophyta</taxon>
        <taxon>Magnoliopsida</taxon>
        <taxon>eudicotyledons</taxon>
        <taxon>Gunneridae</taxon>
        <taxon>Pentapetalae</taxon>
        <taxon>asterids</taxon>
        <taxon>campanulids</taxon>
        <taxon>Apiales</taxon>
        <taxon>Apiaceae</taxon>
        <taxon>Apioideae</taxon>
        <taxon>Scandiceae</taxon>
        <taxon>Daucinae</taxon>
        <taxon>Daucus</taxon>
        <taxon>Daucus sect. Daucus</taxon>
    </lineage>
</organism>
<dbReference type="STRING" id="79200.A0A161ZI08"/>
<dbReference type="Pfam" id="PF00226">
    <property type="entry name" value="DnaJ"/>
    <property type="match status" value="1"/>
</dbReference>
<gene>
    <name evidence="2" type="ORF">DCAR_023606</name>
    <name evidence="3" type="ORF">DCAR_0727076</name>
</gene>
<evidence type="ECO:0000313" key="4">
    <source>
        <dbReference type="Proteomes" id="UP000077755"/>
    </source>
</evidence>
<dbReference type="InterPro" id="IPR036869">
    <property type="entry name" value="J_dom_sf"/>
</dbReference>
<dbReference type="PRINTS" id="PR00625">
    <property type="entry name" value="JDOMAIN"/>
</dbReference>
<dbReference type="CDD" id="cd06257">
    <property type="entry name" value="DnaJ"/>
    <property type="match status" value="1"/>
</dbReference>
<dbReference type="InterPro" id="IPR018253">
    <property type="entry name" value="DnaJ_domain_CS"/>
</dbReference>
<evidence type="ECO:0000313" key="2">
    <source>
        <dbReference type="EMBL" id="KZM86472.1"/>
    </source>
</evidence>
<dbReference type="OrthoDB" id="10250354at2759"/>
<dbReference type="SMART" id="SM00271">
    <property type="entry name" value="DnaJ"/>
    <property type="match status" value="1"/>
</dbReference>